<organism evidence="8 9">
    <name type="scientific">Filimonas zeae</name>
    <dbReference type="NCBI Taxonomy" id="1737353"/>
    <lineage>
        <taxon>Bacteria</taxon>
        <taxon>Pseudomonadati</taxon>
        <taxon>Bacteroidota</taxon>
        <taxon>Chitinophagia</taxon>
        <taxon>Chitinophagales</taxon>
        <taxon>Chitinophagaceae</taxon>
        <taxon>Filimonas</taxon>
    </lineage>
</organism>
<feature type="domain" description="PKD" evidence="7">
    <location>
        <begin position="1008"/>
        <end position="1061"/>
    </location>
</feature>
<dbReference type="SMART" id="SM00089">
    <property type="entry name" value="PKD"/>
    <property type="match status" value="15"/>
</dbReference>
<feature type="domain" description="PKD" evidence="7">
    <location>
        <begin position="1175"/>
        <end position="1228"/>
    </location>
</feature>
<dbReference type="GO" id="GO:0005886">
    <property type="term" value="C:plasma membrane"/>
    <property type="evidence" value="ECO:0007669"/>
    <property type="project" value="TreeGrafter"/>
</dbReference>
<dbReference type="CDD" id="cd00146">
    <property type="entry name" value="PKD"/>
    <property type="match status" value="7"/>
</dbReference>
<dbReference type="GO" id="GO:0005261">
    <property type="term" value="F:monoatomic cation channel activity"/>
    <property type="evidence" value="ECO:0007669"/>
    <property type="project" value="TreeGrafter"/>
</dbReference>
<evidence type="ECO:0000259" key="7">
    <source>
        <dbReference type="PROSITE" id="PS50093"/>
    </source>
</evidence>
<reference evidence="8" key="1">
    <citation type="journal article" date="2014" name="Int. J. Syst. Evol. Microbiol.">
        <title>Complete genome sequence of Corynebacterium casei LMG S-19264T (=DSM 44701T), isolated from a smear-ripened cheese.</title>
        <authorList>
            <consortium name="US DOE Joint Genome Institute (JGI-PGF)"/>
            <person name="Walter F."/>
            <person name="Albersmeier A."/>
            <person name="Kalinowski J."/>
            <person name="Ruckert C."/>
        </authorList>
    </citation>
    <scope>NUCLEOTIDE SEQUENCE</scope>
    <source>
        <strain evidence="8">CGMCC 1.15290</strain>
    </source>
</reference>
<dbReference type="InterPro" id="IPR013783">
    <property type="entry name" value="Ig-like_fold"/>
</dbReference>
<dbReference type="SUPFAM" id="SSF49299">
    <property type="entry name" value="PKD domain"/>
    <property type="match status" value="14"/>
</dbReference>
<reference evidence="8" key="2">
    <citation type="submission" date="2020-09" db="EMBL/GenBank/DDBJ databases">
        <authorList>
            <person name="Sun Q."/>
            <person name="Zhou Y."/>
        </authorList>
    </citation>
    <scope>NUCLEOTIDE SEQUENCE</scope>
    <source>
        <strain evidence="8">CGMCC 1.15290</strain>
    </source>
</reference>
<dbReference type="InterPro" id="IPR000601">
    <property type="entry name" value="PKD_dom"/>
</dbReference>
<evidence type="ECO:0000256" key="1">
    <source>
        <dbReference type="ARBA" id="ARBA00004141"/>
    </source>
</evidence>
<feature type="domain" description="PKD" evidence="7">
    <location>
        <begin position="358"/>
        <end position="425"/>
    </location>
</feature>
<dbReference type="InterPro" id="IPR022409">
    <property type="entry name" value="PKD/Chitinase_dom"/>
</dbReference>
<gene>
    <name evidence="8" type="ORF">GCM10011379_49410</name>
</gene>
<comment type="subcellular location">
    <subcellularLocation>
        <location evidence="1">Membrane</location>
        <topology evidence="1">Multi-pass membrane protein</topology>
    </subcellularLocation>
</comment>
<dbReference type="PROSITE" id="PS50093">
    <property type="entry name" value="PKD"/>
    <property type="match status" value="11"/>
</dbReference>
<sequence length="1641" mass="176480">MYIKLLWVKSLLLLLLGGFSVSAAAQAPVADFSADKVTGCAPLTVNFTNTTTGASGTATYRWEFGNSRSATTRDAGTIFTEEREYEVKLTVTDGGVTSIKVLKIAVKEKPVIGFTFNPFRACAPLTVAFNSNARVSTGATVAQYLWDFGDGTTDRGNKANPIHTYTAQQTASVSLTVTDSYGCSATEIKSNIIEVGPPVKALFTPDKSMVCTTGDKVTFTNNSTGPGTLNYAWAFGDGATSTEKSPSHTYTGSGNFKPRLTVTSSEGCSNTYELSTGVSVGTVKADFTVPARVCTGNNTTFNSTTTPVPDYTSWTFNDGATGNVRKFAKAGEYELTMTAFYSGCNVSVTKKIQVIAAPALNGFVIESNGACGAPATVTFKDTTKAALTWQWAIDKNNVATTRDVTYSFTSNGNHAVALTITDSTGCSSLLEFPYYLDKPIVNIVPSYSSSPNILSGCEGFVVEFSTLVSQKLVSYQWDFGDGGTSIEVKPRHTFNKAGVYNVALNYTTESGCKGTAYLYNVAVYANPDVDFTVKEANPICGNNIVHFDGVAQNTATTWFWHYEGDYKRASSGSAKGAYQYTKEGTYSVILVAVNGTCRDTVVKPALLTVKPPFVYMDKPENTCTGDRKKVTIRDTSRQVTSWHWDFGDGTTMDYGSKVPSVSHVYPKTGIYKVVMTGYNGACSVSDSDFVYVMDKQRPKLTIGSAGACSSDSLYVEVSNEEANPKGILYEGDFTLHWETARGVSPTNPRLIKSEYNDWAYTYKGTLQWLPPGTDSIRAITTTSEFGCFDTTDFVKVHITGPVVDFTTPANSVCYNTPNVFIDKTKPEDGAPLISWTWSFGDTTALQTVYAPQDMKYVYGNPGTHKIILKATDKNGCYGLDSMMAITTGPKADFTWQPDQVKPNTTVNYINKSNPYGGLVVYTWLFSFDGSTSILANPSKTYLRVGVDTVKLIAGNPTSLCIDTMIKLVYIKNIQAGFTSTVSYVNGNSCPPALASFVNTSQNYTRVSWDFGDGSTAGNSNTPTHIYNKPGAYIVKLYAYDNTGDVDSITHEVLVKGPVGTFTADKAFWCGAPAKVTYTATTSGVTDITWDLADGPLIHSKETTITHEYKTAGGYKPAIILKDDKGCEATFEVAVPLVIDTLHAVMENSNAVVCDSGDVQFSTKVVNIGADQFQLPLQWHWNFGTGNTEDTANTAAPAFFFTTTGKHIINLTVSSTAGCVVSLKDSVVVKPKTKGSITGPAEICVMNTGSFTGAADGDAETWRWYTGEGDVITDKASISHSYSKAGTYNVLLLITNAGCTDTASHTLMVHALPDIQLHPGNKAILCEGDTLILTAHNGVSYSWQPAVFITDVFSASPGVYPSSDATYTVRVTDGYGCINKDSIRVTVAYPFSVSLTDADVCQGQSVTLNASGADTYRWIAGTGLSSQDIGNPIATPATTGIYKVVGYDSAGCFTDTATAVLSVRDLPVVGTIADTVLLAGTSMPLPTTGSSNVVSYTWAPASYLDCAGCQSPVSTPRSSVNYTVTARTSYGCEASDTVKVVLRCEESSVFIPNTFTPNKDRRNDVFYPRGKGIRLIKYFRVYNRLGELVFERQNFQINDASQGWDGAFNGNAISNNVFNYVAEMICDGGGSFMYKGTVLLLH</sequence>
<feature type="domain" description="PKD" evidence="7">
    <location>
        <begin position="1088"/>
        <end position="1134"/>
    </location>
</feature>
<evidence type="ECO:0000313" key="8">
    <source>
        <dbReference type="EMBL" id="GGH79680.1"/>
    </source>
</evidence>
<evidence type="ECO:0000256" key="2">
    <source>
        <dbReference type="ARBA" id="ARBA00022692"/>
    </source>
</evidence>
<dbReference type="Pfam" id="PF00801">
    <property type="entry name" value="PKD"/>
    <property type="match status" value="1"/>
</dbReference>
<accession>A0A917MYH6</accession>
<name>A0A917MYH6_9BACT</name>
<keyword evidence="5" id="KW-0472">Membrane</keyword>
<dbReference type="PANTHER" id="PTHR46730:SF1">
    <property type="entry name" value="PLAT DOMAIN-CONTAINING PROTEIN"/>
    <property type="match status" value="1"/>
</dbReference>
<evidence type="ECO:0000256" key="6">
    <source>
        <dbReference type="SAM" id="SignalP"/>
    </source>
</evidence>
<dbReference type="PANTHER" id="PTHR46730">
    <property type="entry name" value="POLYCYSTIN-1"/>
    <property type="match status" value="1"/>
</dbReference>
<feature type="domain" description="PKD" evidence="7">
    <location>
        <begin position="611"/>
        <end position="692"/>
    </location>
</feature>
<evidence type="ECO:0000256" key="3">
    <source>
        <dbReference type="ARBA" id="ARBA00022737"/>
    </source>
</evidence>
<feature type="domain" description="PKD" evidence="7">
    <location>
        <begin position="110"/>
        <end position="195"/>
    </location>
</feature>
<proteinExistence type="predicted"/>
<protein>
    <recommendedName>
        <fullName evidence="7">PKD domain-containing protein</fullName>
    </recommendedName>
</protein>
<dbReference type="EMBL" id="BMIB01000005">
    <property type="protein sequence ID" value="GGH79680.1"/>
    <property type="molecule type" value="Genomic_DNA"/>
</dbReference>
<evidence type="ECO:0000256" key="4">
    <source>
        <dbReference type="ARBA" id="ARBA00022989"/>
    </source>
</evidence>
<dbReference type="Proteomes" id="UP000627292">
    <property type="component" value="Unassembled WGS sequence"/>
</dbReference>
<dbReference type="Pfam" id="PF18911">
    <property type="entry name" value="PKD_4"/>
    <property type="match status" value="8"/>
</dbReference>
<dbReference type="RefSeq" id="WP_188957552.1">
    <property type="nucleotide sequence ID" value="NZ_BMIB01000005.1"/>
</dbReference>
<feature type="domain" description="PKD" evidence="7">
    <location>
        <begin position="28"/>
        <end position="93"/>
    </location>
</feature>
<feature type="chain" id="PRO_5037300649" description="PKD domain-containing protein" evidence="6">
    <location>
        <begin position="26"/>
        <end position="1641"/>
    </location>
</feature>
<evidence type="ECO:0000256" key="5">
    <source>
        <dbReference type="ARBA" id="ARBA00023136"/>
    </source>
</evidence>
<feature type="signal peptide" evidence="6">
    <location>
        <begin position="1"/>
        <end position="25"/>
    </location>
</feature>
<keyword evidence="3" id="KW-0677">Repeat</keyword>
<feature type="domain" description="PKD" evidence="7">
    <location>
        <begin position="445"/>
        <end position="511"/>
    </location>
</feature>
<comment type="caution">
    <text evidence="8">The sequence shown here is derived from an EMBL/GenBank/DDBJ whole genome shotgun (WGS) entry which is preliminary data.</text>
</comment>
<feature type="domain" description="PKD" evidence="7">
    <location>
        <begin position="212"/>
        <end position="283"/>
    </location>
</feature>
<keyword evidence="4" id="KW-1133">Transmembrane helix</keyword>
<dbReference type="Pfam" id="PF13585">
    <property type="entry name" value="CHU_C"/>
    <property type="match status" value="1"/>
</dbReference>
<keyword evidence="9" id="KW-1185">Reference proteome</keyword>
<dbReference type="GO" id="GO:0006816">
    <property type="term" value="P:calcium ion transport"/>
    <property type="evidence" value="ECO:0007669"/>
    <property type="project" value="TreeGrafter"/>
</dbReference>
<dbReference type="InterPro" id="IPR035986">
    <property type="entry name" value="PKD_dom_sf"/>
</dbReference>
<feature type="domain" description="PKD" evidence="7">
    <location>
        <begin position="1249"/>
        <end position="1308"/>
    </location>
</feature>
<dbReference type="Gene3D" id="2.60.40.10">
    <property type="entry name" value="Immunoglobulins"/>
    <property type="match status" value="14"/>
</dbReference>
<keyword evidence="6" id="KW-0732">Signal</keyword>
<evidence type="ECO:0000313" key="9">
    <source>
        <dbReference type="Proteomes" id="UP000627292"/>
    </source>
</evidence>
<keyword evidence="2" id="KW-0812">Transmembrane</keyword>
<feature type="domain" description="PKD" evidence="7">
    <location>
        <begin position="829"/>
        <end position="875"/>
    </location>
</feature>